<sequence length="81" mass="9424">MGSRLAELKKRDFGKILDDGKSLEGEKYDQTTHTNVPHPVMEVIKPILKDLVSSELLRKCLLDKTRNLYSIIRLLRQKLYL</sequence>
<reference evidence="1 2" key="1">
    <citation type="submission" date="2021-06" db="EMBL/GenBank/DDBJ databases">
        <title>Caerostris extrusa draft genome.</title>
        <authorList>
            <person name="Kono N."/>
            <person name="Arakawa K."/>
        </authorList>
    </citation>
    <scope>NUCLEOTIDE SEQUENCE [LARGE SCALE GENOMIC DNA]</scope>
</reference>
<gene>
    <name evidence="1" type="ORF">CEXT_330601</name>
</gene>
<keyword evidence="2" id="KW-1185">Reference proteome</keyword>
<dbReference type="Proteomes" id="UP001054945">
    <property type="component" value="Unassembled WGS sequence"/>
</dbReference>
<dbReference type="EMBL" id="BPLR01001895">
    <property type="protein sequence ID" value="GIX67715.1"/>
    <property type="molecule type" value="Genomic_DNA"/>
</dbReference>
<name>A0AAV4M7A1_CAEEX</name>
<comment type="caution">
    <text evidence="1">The sequence shown here is derived from an EMBL/GenBank/DDBJ whole genome shotgun (WGS) entry which is preliminary data.</text>
</comment>
<protein>
    <submittedName>
        <fullName evidence="1">Uncharacterized protein</fullName>
    </submittedName>
</protein>
<evidence type="ECO:0000313" key="2">
    <source>
        <dbReference type="Proteomes" id="UP001054945"/>
    </source>
</evidence>
<dbReference type="AlphaFoldDB" id="A0AAV4M7A1"/>
<organism evidence="1 2">
    <name type="scientific">Caerostris extrusa</name>
    <name type="common">Bark spider</name>
    <name type="synonym">Caerostris bankana</name>
    <dbReference type="NCBI Taxonomy" id="172846"/>
    <lineage>
        <taxon>Eukaryota</taxon>
        <taxon>Metazoa</taxon>
        <taxon>Ecdysozoa</taxon>
        <taxon>Arthropoda</taxon>
        <taxon>Chelicerata</taxon>
        <taxon>Arachnida</taxon>
        <taxon>Araneae</taxon>
        <taxon>Araneomorphae</taxon>
        <taxon>Entelegynae</taxon>
        <taxon>Araneoidea</taxon>
        <taxon>Araneidae</taxon>
        <taxon>Caerostris</taxon>
    </lineage>
</organism>
<accession>A0AAV4M7A1</accession>
<proteinExistence type="predicted"/>
<evidence type="ECO:0000313" key="1">
    <source>
        <dbReference type="EMBL" id="GIX67715.1"/>
    </source>
</evidence>